<protein>
    <submittedName>
        <fullName evidence="1">Uncharacterized protein</fullName>
    </submittedName>
</protein>
<feature type="non-terminal residue" evidence="1">
    <location>
        <position position="81"/>
    </location>
</feature>
<dbReference type="EMBL" id="BART01030933">
    <property type="protein sequence ID" value="GAH08852.1"/>
    <property type="molecule type" value="Genomic_DNA"/>
</dbReference>
<comment type="caution">
    <text evidence="1">The sequence shown here is derived from an EMBL/GenBank/DDBJ whole genome shotgun (WGS) entry which is preliminary data.</text>
</comment>
<evidence type="ECO:0000313" key="1">
    <source>
        <dbReference type="EMBL" id="GAH08852.1"/>
    </source>
</evidence>
<sequence>MFENWKHGDHVETPITLGDGTSEDQELVILDKEDPDFKIEFIEERLAFTKGGAILFQLNSAFAWFSTLLSINEGLGIRWWD</sequence>
<organism evidence="1">
    <name type="scientific">marine sediment metagenome</name>
    <dbReference type="NCBI Taxonomy" id="412755"/>
    <lineage>
        <taxon>unclassified sequences</taxon>
        <taxon>metagenomes</taxon>
        <taxon>ecological metagenomes</taxon>
    </lineage>
</organism>
<proteinExistence type="predicted"/>
<accession>X1CM67</accession>
<dbReference type="AlphaFoldDB" id="X1CM67"/>
<name>X1CM67_9ZZZZ</name>
<gene>
    <name evidence="1" type="ORF">S01H4_53854</name>
</gene>
<reference evidence="1" key="1">
    <citation type="journal article" date="2014" name="Front. Microbiol.">
        <title>High frequency of phylogenetically diverse reductive dehalogenase-homologous genes in deep subseafloor sedimentary metagenomes.</title>
        <authorList>
            <person name="Kawai M."/>
            <person name="Futagami T."/>
            <person name="Toyoda A."/>
            <person name="Takaki Y."/>
            <person name="Nishi S."/>
            <person name="Hori S."/>
            <person name="Arai W."/>
            <person name="Tsubouchi T."/>
            <person name="Morono Y."/>
            <person name="Uchiyama I."/>
            <person name="Ito T."/>
            <person name="Fujiyama A."/>
            <person name="Inagaki F."/>
            <person name="Takami H."/>
        </authorList>
    </citation>
    <scope>NUCLEOTIDE SEQUENCE</scope>
    <source>
        <strain evidence="1">Expedition CK06-06</strain>
    </source>
</reference>